<gene>
    <name evidence="1" type="ORF">FC50_GL002046</name>
</gene>
<evidence type="ECO:0000313" key="2">
    <source>
        <dbReference type="Proteomes" id="UP000051922"/>
    </source>
</evidence>
<evidence type="ECO:0000313" key="1">
    <source>
        <dbReference type="EMBL" id="KRL84729.1"/>
    </source>
</evidence>
<dbReference type="AlphaFoldDB" id="A0A0R1TTT9"/>
<comment type="caution">
    <text evidence="1">The sequence shown here is derived from an EMBL/GenBank/DDBJ whole genome shotgun (WGS) entry which is preliminary data.</text>
</comment>
<dbReference type="RefSeq" id="WP_054651031.1">
    <property type="nucleotide sequence ID" value="NZ_AZFJ01000059.1"/>
</dbReference>
<proteinExistence type="predicted"/>
<dbReference type="InterPro" id="IPR053739">
    <property type="entry name" value="Bact_Immunity_Domain_sf"/>
</dbReference>
<evidence type="ECO:0008006" key="3">
    <source>
        <dbReference type="Google" id="ProtNLM"/>
    </source>
</evidence>
<name>A0A0R1TTT9_9LACO</name>
<dbReference type="Pfam" id="PF08951">
    <property type="entry name" value="EntA_Immun"/>
    <property type="match status" value="1"/>
</dbReference>
<organism evidence="1 2">
    <name type="scientific">Lacticaseibacillus pantheris DSM 15945 = JCM 12539 = NBRC 106106</name>
    <dbReference type="NCBI Taxonomy" id="1423783"/>
    <lineage>
        <taxon>Bacteria</taxon>
        <taxon>Bacillati</taxon>
        <taxon>Bacillota</taxon>
        <taxon>Bacilli</taxon>
        <taxon>Lactobacillales</taxon>
        <taxon>Lactobacillaceae</taxon>
        <taxon>Lacticaseibacillus</taxon>
    </lineage>
</organism>
<keyword evidence="2" id="KW-1185">Reference proteome</keyword>
<reference evidence="1 2" key="1">
    <citation type="journal article" date="2015" name="Genome Announc.">
        <title>Expanding the biotechnology potential of lactobacilli through comparative genomics of 213 strains and associated genera.</title>
        <authorList>
            <person name="Sun Z."/>
            <person name="Harris H.M."/>
            <person name="McCann A."/>
            <person name="Guo C."/>
            <person name="Argimon S."/>
            <person name="Zhang W."/>
            <person name="Yang X."/>
            <person name="Jeffery I.B."/>
            <person name="Cooney J.C."/>
            <person name="Kagawa T.F."/>
            <person name="Liu W."/>
            <person name="Song Y."/>
            <person name="Salvetti E."/>
            <person name="Wrobel A."/>
            <person name="Rasinkangas P."/>
            <person name="Parkhill J."/>
            <person name="Rea M.C."/>
            <person name="O'Sullivan O."/>
            <person name="Ritari J."/>
            <person name="Douillard F.P."/>
            <person name="Paul Ross R."/>
            <person name="Yang R."/>
            <person name="Briner A.E."/>
            <person name="Felis G.E."/>
            <person name="de Vos W.M."/>
            <person name="Barrangou R."/>
            <person name="Klaenhammer T.R."/>
            <person name="Caufield P.W."/>
            <person name="Cui Y."/>
            <person name="Zhang H."/>
            <person name="O'Toole P.W."/>
        </authorList>
    </citation>
    <scope>NUCLEOTIDE SEQUENCE [LARGE SCALE GENOMIC DNA]</scope>
    <source>
        <strain evidence="1 2">DSM 15945</strain>
    </source>
</reference>
<dbReference type="InterPro" id="IPR015046">
    <property type="entry name" value="LciA_Immunity-like"/>
</dbReference>
<dbReference type="Proteomes" id="UP000051922">
    <property type="component" value="Unassembled WGS sequence"/>
</dbReference>
<dbReference type="PATRIC" id="fig|1423783.4.peg.2096"/>
<dbReference type="Gene3D" id="1.20.1440.140">
    <property type="match status" value="1"/>
</dbReference>
<dbReference type="EMBL" id="AZFJ01000059">
    <property type="protein sequence ID" value="KRL84729.1"/>
    <property type="molecule type" value="Genomic_DNA"/>
</dbReference>
<sequence>MKSVKNTSSKVKWFSGGNDRRQQAIEIINKLIDCPEVNQSDALLSKLDGYREELTQQKQSVPFILSRMNVDVGKSIQDNSVTLSDTANALVDELGQLSQIHWGY</sequence>
<protein>
    <recommendedName>
        <fullName evidence="3">Bacteriocin immunity protein</fullName>
    </recommendedName>
</protein>
<accession>A0A0R1TTT9</accession>
<dbReference type="STRING" id="1423783.FC50_GL002046"/>